<keyword evidence="3" id="KW-0732">Signal</keyword>
<feature type="chain" id="PRO_5002904821" evidence="3">
    <location>
        <begin position="27"/>
        <end position="271"/>
    </location>
</feature>
<dbReference type="PROSITE" id="PS00652">
    <property type="entry name" value="TNFR_NGFR_1"/>
    <property type="match status" value="2"/>
</dbReference>
<evidence type="ECO:0000259" key="4">
    <source>
        <dbReference type="PROSITE" id="PS50050"/>
    </source>
</evidence>
<dbReference type="GO" id="GO:0046642">
    <property type="term" value="P:negative regulation of alpha-beta T cell proliferation"/>
    <property type="evidence" value="ECO:0007669"/>
    <property type="project" value="TreeGrafter"/>
</dbReference>
<keyword evidence="1" id="KW-1015">Disulfide bond</keyword>
<evidence type="ECO:0000256" key="2">
    <source>
        <dbReference type="SAM" id="Phobius"/>
    </source>
</evidence>
<name>C1BKA0_OSMMO</name>
<evidence type="ECO:0000313" key="5">
    <source>
        <dbReference type="EMBL" id="ACO09453.1"/>
    </source>
</evidence>
<dbReference type="Pfam" id="PF00020">
    <property type="entry name" value="TNFR_c6"/>
    <property type="match status" value="2"/>
</dbReference>
<dbReference type="PROSITE" id="PS50050">
    <property type="entry name" value="TNFR_NGFR_2"/>
    <property type="match status" value="1"/>
</dbReference>
<comment type="caution">
    <text evidence="1">Lacks conserved residue(s) required for the propagation of feature annotation.</text>
</comment>
<feature type="signal peptide" evidence="3">
    <location>
        <begin position="1"/>
        <end position="26"/>
    </location>
</feature>
<organism evidence="5">
    <name type="scientific">Osmerus mordax</name>
    <name type="common">Rainbow smelt</name>
    <name type="synonym">Atherina mordax</name>
    <dbReference type="NCBI Taxonomy" id="8014"/>
    <lineage>
        <taxon>Eukaryota</taxon>
        <taxon>Metazoa</taxon>
        <taxon>Chordata</taxon>
        <taxon>Craniata</taxon>
        <taxon>Vertebrata</taxon>
        <taxon>Euteleostomi</taxon>
        <taxon>Actinopterygii</taxon>
        <taxon>Neopterygii</taxon>
        <taxon>Teleostei</taxon>
        <taxon>Stomiati</taxon>
        <taxon>Osmeriformes</taxon>
        <taxon>Osmeridae</taxon>
        <taxon>Osmerus</taxon>
    </lineage>
</organism>
<dbReference type="GO" id="GO:0050830">
    <property type="term" value="P:defense response to Gram-positive bacterium"/>
    <property type="evidence" value="ECO:0007669"/>
    <property type="project" value="TreeGrafter"/>
</dbReference>
<keyword evidence="2" id="KW-1133">Transmembrane helix</keyword>
<proteinExistence type="evidence at transcript level"/>
<sequence>MSKLMNHWKQHFNFKILVLSLHIGLCMETACGRAEYQIGKECCPMCAPGNRVHKHCTEFTSTSCIPCTGPTFLDQPNERSSCFPCTNCDPVSGLKVKQGCTSISDAVCQPLEGYFCKLPTYQGCAFAQEHSRCKPGQYISQQATSSKDTECSDCTGDTFSNGLLTSCQPHTKCESLDKVQVISGDHSSDTVCETAKSGVGEIIIPIVIITCIAIVGTMAFLVYWKFVRKKTRKLMNTEKRQESTAISLMLPVPENNFTKHGYFFKQLVVHN</sequence>
<dbReference type="PANTHER" id="PTHR46838:SF1">
    <property type="entry name" value="TUMOR NECROSIS FACTOR RECEPTOR SUPERFAMILY MEMBER 14"/>
    <property type="match status" value="1"/>
</dbReference>
<keyword evidence="5" id="KW-0675">Receptor</keyword>
<dbReference type="GO" id="GO:0009897">
    <property type="term" value="C:external side of plasma membrane"/>
    <property type="evidence" value="ECO:0007669"/>
    <property type="project" value="TreeGrafter"/>
</dbReference>
<evidence type="ECO:0000256" key="3">
    <source>
        <dbReference type="SAM" id="SignalP"/>
    </source>
</evidence>
<dbReference type="Gene3D" id="2.10.50.10">
    <property type="entry name" value="Tumor Necrosis Factor Receptor, subunit A, domain 2"/>
    <property type="match status" value="3"/>
</dbReference>
<protein>
    <submittedName>
        <fullName evidence="5">Tumor necrosis factor receptor superfamily member 14</fullName>
    </submittedName>
</protein>
<dbReference type="CDD" id="cd13405">
    <property type="entry name" value="TNFRSF14_teleost"/>
    <property type="match status" value="1"/>
</dbReference>
<dbReference type="GO" id="GO:0050829">
    <property type="term" value="P:defense response to Gram-negative bacterium"/>
    <property type="evidence" value="ECO:0007669"/>
    <property type="project" value="TreeGrafter"/>
</dbReference>
<dbReference type="EMBL" id="BT075029">
    <property type="protein sequence ID" value="ACO09453.1"/>
    <property type="molecule type" value="mRNA"/>
</dbReference>
<dbReference type="CDD" id="cd00185">
    <property type="entry name" value="TNFRSF"/>
    <property type="match status" value="1"/>
</dbReference>
<gene>
    <name evidence="5" type="primary">TNR14</name>
</gene>
<evidence type="ECO:0000256" key="1">
    <source>
        <dbReference type="PROSITE-ProRule" id="PRU00206"/>
    </source>
</evidence>
<dbReference type="GO" id="GO:2000406">
    <property type="term" value="P:positive regulation of T cell migration"/>
    <property type="evidence" value="ECO:0007669"/>
    <property type="project" value="TreeGrafter"/>
</dbReference>
<keyword evidence="2" id="KW-0812">Transmembrane</keyword>
<dbReference type="SMART" id="SM00208">
    <property type="entry name" value="TNFR"/>
    <property type="match status" value="4"/>
</dbReference>
<dbReference type="FunFam" id="2.10.50.10:FF:000007">
    <property type="entry name" value="TNF receptor superfamily member 14"/>
    <property type="match status" value="1"/>
</dbReference>
<dbReference type="GO" id="GO:0002720">
    <property type="term" value="P:positive regulation of cytokine production involved in immune response"/>
    <property type="evidence" value="ECO:0007669"/>
    <property type="project" value="TreeGrafter"/>
</dbReference>
<accession>C1BKA0</accession>
<feature type="domain" description="TNFR-Cys" evidence="4">
    <location>
        <begin position="66"/>
        <end position="108"/>
    </location>
</feature>
<dbReference type="SUPFAM" id="SSF57586">
    <property type="entry name" value="TNF receptor-like"/>
    <property type="match status" value="2"/>
</dbReference>
<feature type="transmembrane region" description="Helical" evidence="2">
    <location>
        <begin position="202"/>
        <end position="224"/>
    </location>
</feature>
<feature type="repeat" description="TNFR-Cys" evidence="1">
    <location>
        <begin position="66"/>
        <end position="108"/>
    </location>
</feature>
<dbReference type="PANTHER" id="PTHR46838">
    <property type="entry name" value="TUMOR NECROSIS FACTOR RECEPTOR SUPERFAMILY MEMBER 14"/>
    <property type="match status" value="1"/>
</dbReference>
<dbReference type="InterPro" id="IPR001368">
    <property type="entry name" value="TNFR/NGFR_Cys_rich_reg"/>
</dbReference>
<reference evidence="5" key="1">
    <citation type="submission" date="2009-03" db="EMBL/GenBank/DDBJ databases">
        <title>Osmerus mordax full-length cDNAs.</title>
        <authorList>
            <person name="von Schalburg K."/>
            <person name="Leong J."/>
            <person name="Cooper G."/>
            <person name="Davidson W.S."/>
            <person name="Koop B.F."/>
        </authorList>
    </citation>
    <scope>NUCLEOTIDE SEQUENCE</scope>
    <source>
        <tissue evidence="5">Brain</tissue>
    </source>
</reference>
<feature type="disulfide bond" evidence="1">
    <location>
        <begin position="67"/>
        <end position="82"/>
    </location>
</feature>
<dbReference type="AlphaFoldDB" id="C1BKA0"/>
<keyword evidence="2" id="KW-0472">Membrane</keyword>